<accession>A0A075FH52</accession>
<organism evidence="1">
    <name type="scientific">uncultured marine group II/III euryarchaeote AD1000_02_G03</name>
    <dbReference type="NCBI Taxonomy" id="1457700"/>
    <lineage>
        <taxon>Archaea</taxon>
        <taxon>Methanobacteriati</taxon>
        <taxon>Methanobacteriota</taxon>
        <taxon>environmental samples</taxon>
    </lineage>
</organism>
<sequence>MRQIVSILLTAIILSSAIPGCLSDLRGEITLVVNYEQTNGTVVESYIDGELVSTTNVTLEFDFSNSESGRQLVEFGVEFREGKDPVTVNSDTATSVTVEFANHGIYEVVAYAMDENNMRESTTVTIRIDLSIEWSEQSTHEPSDLSIDPIPKNGGPHPVAIFIDSTVENPELIENIGGGRDVEITWRLFDQAGEACLVRKGVVEEGDSANWEAFHYNTYEIHELRISYDEGQDNIDIEQSISLAYEHLESEPNP</sequence>
<proteinExistence type="predicted"/>
<reference evidence="1" key="1">
    <citation type="journal article" date="2014" name="Genome Biol. Evol.">
        <title>Pangenome evidence for extensive interdomain horizontal transfer affecting lineage core and shell genes in uncultured planktonic thaumarchaeota and euryarchaeota.</title>
        <authorList>
            <person name="Deschamps P."/>
            <person name="Zivanovic Y."/>
            <person name="Moreira D."/>
            <person name="Rodriguez-Valera F."/>
            <person name="Lopez-Garcia P."/>
        </authorList>
    </citation>
    <scope>NUCLEOTIDE SEQUENCE</scope>
</reference>
<dbReference type="EMBL" id="KF900306">
    <property type="protein sequence ID" value="AIE90353.1"/>
    <property type="molecule type" value="Genomic_DNA"/>
</dbReference>
<protein>
    <submittedName>
        <fullName evidence="1">Uncharacterized protein</fullName>
    </submittedName>
</protein>
<dbReference type="AlphaFoldDB" id="A0A075FH52"/>
<name>A0A075FH52_9EURY</name>
<evidence type="ECO:0000313" key="1">
    <source>
        <dbReference type="EMBL" id="AIE90353.1"/>
    </source>
</evidence>